<dbReference type="Proteomes" id="UP000815325">
    <property type="component" value="Unassembled WGS sequence"/>
</dbReference>
<keyword evidence="2" id="KW-1185">Reference proteome</keyword>
<dbReference type="PANTHER" id="PTHR20873">
    <property type="entry name" value="L-SERYL-TRNA(SEC) KINASE"/>
    <property type="match status" value="1"/>
</dbReference>
<sequence>MEKESGEVHADIRAHACLLCLVGLPASGKTSLARSLASTCTQSGLGQPVAVHHICFDDFEREALSPQDPSGNDNSFSPEAWQASRHCAFECAANLLEQSKNKEAGTLHLVIIDDNLQYRSMRAQCFQLARNHSAAYAQLYLDCSLETSKARNAKRSGREQVPVDALERMHAVMQPPARCDCNKIITSAELTGNNFESNTLVLAASAQEWAMSSAQRVWHWLHRAWGCAPALPPSPAELKQLADEGQAKNAASVMHSLDLSTRTLLSATIARCPKESRGRVAQELNAARQRLLAESRKKTEGQKHNLDAASHCLIHDLKRQFEVLCASVPRPAGP</sequence>
<evidence type="ECO:0000313" key="2">
    <source>
        <dbReference type="Proteomes" id="UP000815325"/>
    </source>
</evidence>
<proteinExistence type="predicted"/>
<dbReference type="PANTHER" id="PTHR20873:SF0">
    <property type="entry name" value="L-SERYL-TRNA(SEC) KINASE"/>
    <property type="match status" value="1"/>
</dbReference>
<dbReference type="EMBL" id="MU070402">
    <property type="protein sequence ID" value="KAF5827903.1"/>
    <property type="molecule type" value="Genomic_DNA"/>
</dbReference>
<accession>A0ABQ7FZW8</accession>
<dbReference type="GO" id="GO:0016301">
    <property type="term" value="F:kinase activity"/>
    <property type="evidence" value="ECO:0007669"/>
    <property type="project" value="UniProtKB-KW"/>
</dbReference>
<dbReference type="SUPFAM" id="SSF52540">
    <property type="entry name" value="P-loop containing nucleoside triphosphate hydrolases"/>
    <property type="match status" value="1"/>
</dbReference>
<dbReference type="InterPro" id="IPR027417">
    <property type="entry name" value="P-loop_NTPase"/>
</dbReference>
<name>A0ABQ7FZW8_DUNSA</name>
<keyword evidence="1" id="KW-0808">Transferase</keyword>
<evidence type="ECO:0000313" key="1">
    <source>
        <dbReference type="EMBL" id="KAF5827903.1"/>
    </source>
</evidence>
<keyword evidence="1" id="KW-0418">Kinase</keyword>
<reference evidence="1" key="1">
    <citation type="submission" date="2017-08" db="EMBL/GenBank/DDBJ databases">
        <authorList>
            <person name="Polle J.E."/>
            <person name="Barry K."/>
            <person name="Cushman J."/>
            <person name="Schmutz J."/>
            <person name="Tran D."/>
            <person name="Hathwaick L.T."/>
            <person name="Yim W.C."/>
            <person name="Jenkins J."/>
            <person name="Mckie-Krisberg Z.M."/>
            <person name="Prochnik S."/>
            <person name="Lindquist E."/>
            <person name="Dockter R.B."/>
            <person name="Adam C."/>
            <person name="Molina H."/>
            <person name="Bunkerborg J."/>
            <person name="Jin E."/>
            <person name="Buchheim M."/>
            <person name="Magnuson J."/>
        </authorList>
    </citation>
    <scope>NUCLEOTIDE SEQUENCE</scope>
    <source>
        <strain evidence="1">CCAP 19/18</strain>
    </source>
</reference>
<dbReference type="Pfam" id="PF13671">
    <property type="entry name" value="AAA_33"/>
    <property type="match status" value="1"/>
</dbReference>
<dbReference type="Gene3D" id="3.40.50.300">
    <property type="entry name" value="P-loop containing nucleotide triphosphate hydrolases"/>
    <property type="match status" value="1"/>
</dbReference>
<protein>
    <submittedName>
        <fullName evidence="1">Seryl-tRNA kinase</fullName>
    </submittedName>
</protein>
<dbReference type="InterPro" id="IPR052648">
    <property type="entry name" value="Ser-tRNA(Sec)_kinase"/>
</dbReference>
<gene>
    <name evidence="1" type="ORF">DUNSADRAFT_18543</name>
</gene>
<comment type="caution">
    <text evidence="1">The sequence shown here is derived from an EMBL/GenBank/DDBJ whole genome shotgun (WGS) entry which is preliminary data.</text>
</comment>
<organism evidence="1 2">
    <name type="scientific">Dunaliella salina</name>
    <name type="common">Green alga</name>
    <name type="synonym">Protococcus salinus</name>
    <dbReference type="NCBI Taxonomy" id="3046"/>
    <lineage>
        <taxon>Eukaryota</taxon>
        <taxon>Viridiplantae</taxon>
        <taxon>Chlorophyta</taxon>
        <taxon>core chlorophytes</taxon>
        <taxon>Chlorophyceae</taxon>
        <taxon>CS clade</taxon>
        <taxon>Chlamydomonadales</taxon>
        <taxon>Dunaliellaceae</taxon>
        <taxon>Dunaliella</taxon>
    </lineage>
</organism>